<comment type="similarity">
    <text evidence="1 12">Belongs to the DNA repair enzymes AP/ExoA family.</text>
</comment>
<dbReference type="PROSITE" id="PS51999">
    <property type="entry name" value="ZF_GRF"/>
    <property type="match status" value="1"/>
</dbReference>
<feature type="binding site" evidence="9">
    <location>
        <position position="111"/>
    </location>
    <ligand>
        <name>Mg(2+)</name>
        <dbReference type="ChEBI" id="CHEBI:18420"/>
        <label>1</label>
    </ligand>
</feature>
<feature type="binding site" evidence="9">
    <location>
        <position position="209"/>
    </location>
    <ligand>
        <name>Mg(2+)</name>
        <dbReference type="ChEBI" id="CHEBI:18420"/>
        <label>1</label>
    </ligand>
</feature>
<evidence type="ECO:0000313" key="16">
    <source>
        <dbReference type="Proteomes" id="UP001212997"/>
    </source>
</evidence>
<feature type="region of interest" description="Disordered" evidence="13">
    <location>
        <begin position="1"/>
        <end position="24"/>
    </location>
</feature>
<dbReference type="NCBIfam" id="TIGR00633">
    <property type="entry name" value="xth"/>
    <property type="match status" value="1"/>
</dbReference>
<organism evidence="15 16">
    <name type="scientific">Meripilus lineatus</name>
    <dbReference type="NCBI Taxonomy" id="2056292"/>
    <lineage>
        <taxon>Eukaryota</taxon>
        <taxon>Fungi</taxon>
        <taxon>Dikarya</taxon>
        <taxon>Basidiomycota</taxon>
        <taxon>Agaricomycotina</taxon>
        <taxon>Agaricomycetes</taxon>
        <taxon>Polyporales</taxon>
        <taxon>Meripilaceae</taxon>
        <taxon>Meripilus</taxon>
    </lineage>
</organism>
<accession>A0AAD5VC39</accession>
<evidence type="ECO:0000256" key="1">
    <source>
        <dbReference type="ARBA" id="ARBA00007092"/>
    </source>
</evidence>
<reference evidence="15" key="1">
    <citation type="submission" date="2022-07" db="EMBL/GenBank/DDBJ databases">
        <title>Genome Sequence of Physisporinus lineatus.</title>
        <authorList>
            <person name="Buettner E."/>
        </authorList>
    </citation>
    <scope>NUCLEOTIDE SEQUENCE</scope>
    <source>
        <strain evidence="15">VT162</strain>
    </source>
</reference>
<feature type="active site" description="Proton donor/acceptor" evidence="8">
    <location>
        <position position="109"/>
    </location>
</feature>
<feature type="region of interest" description="Disordered" evidence="13">
    <location>
        <begin position="273"/>
        <end position="434"/>
    </location>
</feature>
<dbReference type="InterPro" id="IPR010666">
    <property type="entry name" value="Znf_GRF"/>
</dbReference>
<feature type="site" description="Interaction with DNA substrate" evidence="10">
    <location>
        <position position="210"/>
    </location>
</feature>
<feature type="site" description="Transition state stabilizer" evidence="10">
    <location>
        <position position="111"/>
    </location>
</feature>
<evidence type="ECO:0000256" key="5">
    <source>
        <dbReference type="ARBA" id="ARBA00022833"/>
    </source>
</evidence>
<feature type="site" description="Important for catalytic activity" evidence="10">
    <location>
        <position position="184"/>
    </location>
</feature>
<dbReference type="InterPro" id="IPR004808">
    <property type="entry name" value="AP_endonuc_1"/>
</dbReference>
<keyword evidence="16" id="KW-1185">Reference proteome</keyword>
<keyword evidence="12" id="KW-0227">DNA damage</keyword>
<keyword evidence="6 9" id="KW-0460">Magnesium</keyword>
<feature type="active site" description="Proton donor/acceptor" evidence="8">
    <location>
        <position position="210"/>
    </location>
</feature>
<evidence type="ECO:0000256" key="11">
    <source>
        <dbReference type="PROSITE-ProRule" id="PRU01343"/>
    </source>
</evidence>
<evidence type="ECO:0000313" key="15">
    <source>
        <dbReference type="EMBL" id="KAJ3491636.1"/>
    </source>
</evidence>
<name>A0AAD5VC39_9APHY</name>
<dbReference type="Proteomes" id="UP001212997">
    <property type="component" value="Unassembled WGS sequence"/>
</dbReference>
<keyword evidence="3 11" id="KW-0863">Zinc-finger</keyword>
<dbReference type="GO" id="GO:0005634">
    <property type="term" value="C:nucleus"/>
    <property type="evidence" value="ECO:0007669"/>
    <property type="project" value="TreeGrafter"/>
</dbReference>
<dbReference type="GO" id="GO:0008311">
    <property type="term" value="F:double-stranded DNA 3'-5' DNA exonuclease activity"/>
    <property type="evidence" value="ECO:0007669"/>
    <property type="project" value="TreeGrafter"/>
</dbReference>
<evidence type="ECO:0000256" key="7">
    <source>
        <dbReference type="ARBA" id="ARBA00023242"/>
    </source>
</evidence>
<comment type="caution">
    <text evidence="15">The sequence shown here is derived from an EMBL/GenBank/DDBJ whole genome shotgun (WGS) entry which is preliminary data.</text>
</comment>
<dbReference type="GO" id="GO:0008081">
    <property type="term" value="F:phosphoric diester hydrolase activity"/>
    <property type="evidence" value="ECO:0007669"/>
    <property type="project" value="TreeGrafter"/>
</dbReference>
<dbReference type="InterPro" id="IPR036691">
    <property type="entry name" value="Endo/exonu/phosph_ase_sf"/>
</dbReference>
<dbReference type="Pfam" id="PF06839">
    <property type="entry name" value="Zn_ribbon_GRF"/>
    <property type="match status" value="1"/>
</dbReference>
<comment type="cofactor">
    <cofactor evidence="9 12">
        <name>Mg(2+)</name>
        <dbReference type="ChEBI" id="CHEBI:18420"/>
    </cofactor>
    <cofactor evidence="9 12">
        <name>Mn(2+)</name>
        <dbReference type="ChEBI" id="CHEBI:29035"/>
    </cofactor>
    <text evidence="9 12">Probably binds two magnesium or manganese ions per subunit.</text>
</comment>
<dbReference type="InterPro" id="IPR005135">
    <property type="entry name" value="Endo/exonuclease/phosphatase"/>
</dbReference>
<feature type="active site" evidence="8">
    <location>
        <position position="70"/>
    </location>
</feature>
<dbReference type="PANTHER" id="PTHR22748">
    <property type="entry name" value="AP ENDONUCLEASE"/>
    <property type="match status" value="1"/>
</dbReference>
<dbReference type="Pfam" id="PF03372">
    <property type="entry name" value="Exo_endo_phos"/>
    <property type="match status" value="1"/>
</dbReference>
<dbReference type="PROSITE" id="PS51435">
    <property type="entry name" value="AP_NUCLEASE_F1_4"/>
    <property type="match status" value="1"/>
</dbReference>
<keyword evidence="9" id="KW-0464">Manganese</keyword>
<dbReference type="GO" id="GO:0008270">
    <property type="term" value="F:zinc ion binding"/>
    <property type="evidence" value="ECO:0007669"/>
    <property type="project" value="UniProtKB-KW"/>
</dbReference>
<evidence type="ECO:0000256" key="3">
    <source>
        <dbReference type="ARBA" id="ARBA00022771"/>
    </source>
</evidence>
<feature type="binding site" evidence="9">
    <location>
        <position position="210"/>
    </location>
    <ligand>
        <name>Mg(2+)</name>
        <dbReference type="ChEBI" id="CHEBI:18420"/>
        <label>2</label>
    </ligand>
</feature>
<evidence type="ECO:0000256" key="10">
    <source>
        <dbReference type="PIRSR" id="PIRSR604808-3"/>
    </source>
</evidence>
<feature type="domain" description="GRF-type" evidence="14">
    <location>
        <begin position="446"/>
        <end position="507"/>
    </location>
</feature>
<feature type="binding site" evidence="9">
    <location>
        <position position="109"/>
    </location>
    <ligand>
        <name>Mg(2+)</name>
        <dbReference type="ChEBI" id="CHEBI:18420"/>
        <label>1</label>
    </ligand>
</feature>
<sequence length="516" mass="57758">MKAEEGLSGRLQPKPPLSTDERVSPVFPSVSDIEPFPDEQGNVIATFDALDSEGRGLIIDFGLFVLINVYCPNETSDARLSFKMNYHLMLQERVRLLMQEGREVIVVGDLNICATPFDHCDGHLPSTVQTFYEHPARSWFQTWLDPIGPMIDVVRTYWPDRKGLYTCWNTKISARETNYGTRVDYILVTRGLLQWIKHGDIQPSLKGSDHCPIFIDLHDEITLPSGDTLTLRDAMKQMPGRRDPPRLAATFWEEFSGKQTLLSNFFAKRGDCAQDTESQRSKSLPSVDENELPSSQLSFSPSPKPAPLRPSASQGKRTPKRKTNESPAPSSSKKKKKDSSQSSIASFFGKGPNKGPRETIRHPRAKHCIVLDSDDGDVDPTTSLTEPLDAGDPESQVDADFRFAMELASAEQLDLPSSQSQSQLPSSSQNKEAWSNLFTPVQPPKCLVHGEPAKKFTVNKPGPNKGRTFYVCSRPVGPGYDRGRSERLREEVNHEYKCNYFKWASDLKHRNSSGAD</sequence>
<gene>
    <name evidence="15" type="ORF">NLI96_g549</name>
</gene>
<evidence type="ECO:0000256" key="6">
    <source>
        <dbReference type="ARBA" id="ARBA00022842"/>
    </source>
</evidence>
<evidence type="ECO:0000256" key="2">
    <source>
        <dbReference type="ARBA" id="ARBA00022723"/>
    </source>
</evidence>
<dbReference type="PANTHER" id="PTHR22748:SF4">
    <property type="entry name" value="DNA-(APURINIC OR APYRIMIDINIC SITE) ENDONUCLEASE 2"/>
    <property type="match status" value="1"/>
</dbReference>
<keyword evidence="7" id="KW-0539">Nucleus</keyword>
<proteinExistence type="inferred from homology"/>
<dbReference type="Gene3D" id="3.60.10.10">
    <property type="entry name" value="Endonuclease/exonuclease/phosphatase"/>
    <property type="match status" value="1"/>
</dbReference>
<dbReference type="EMBL" id="JANAWD010000009">
    <property type="protein sequence ID" value="KAJ3491636.1"/>
    <property type="molecule type" value="Genomic_DNA"/>
</dbReference>
<dbReference type="GO" id="GO:0006284">
    <property type="term" value="P:base-excision repair"/>
    <property type="evidence" value="ECO:0007669"/>
    <property type="project" value="TreeGrafter"/>
</dbReference>
<evidence type="ECO:0000256" key="9">
    <source>
        <dbReference type="PIRSR" id="PIRSR604808-2"/>
    </source>
</evidence>
<evidence type="ECO:0000256" key="4">
    <source>
        <dbReference type="ARBA" id="ARBA00022801"/>
    </source>
</evidence>
<keyword evidence="5" id="KW-0862">Zinc</keyword>
<dbReference type="GO" id="GO:0003906">
    <property type="term" value="F:DNA-(apurinic or apyrimidinic site) endonuclease activity"/>
    <property type="evidence" value="ECO:0007669"/>
    <property type="project" value="TreeGrafter"/>
</dbReference>
<dbReference type="EC" id="3.1.-.-" evidence="12"/>
<dbReference type="AlphaFoldDB" id="A0AAD5VC39"/>
<keyword evidence="2 9" id="KW-0479">Metal-binding</keyword>
<evidence type="ECO:0000256" key="8">
    <source>
        <dbReference type="PIRSR" id="PIRSR604808-1"/>
    </source>
</evidence>
<feature type="compositionally biased region" description="Low complexity" evidence="13">
    <location>
        <begin position="415"/>
        <end position="429"/>
    </location>
</feature>
<evidence type="ECO:0000256" key="12">
    <source>
        <dbReference type="RuleBase" id="RU362131"/>
    </source>
</evidence>
<keyword evidence="4" id="KW-0378">Hydrolase</keyword>
<evidence type="ECO:0000259" key="14">
    <source>
        <dbReference type="PROSITE" id="PS51999"/>
    </source>
</evidence>
<protein>
    <recommendedName>
        <fullName evidence="12">DNA-(apurinic or apyrimidinic site) endonuclease</fullName>
        <ecNumber evidence="12">3.1.-.-</ecNumber>
    </recommendedName>
</protein>
<evidence type="ECO:0000256" key="13">
    <source>
        <dbReference type="SAM" id="MobiDB-lite"/>
    </source>
</evidence>
<keyword evidence="12" id="KW-0234">DNA repair</keyword>
<dbReference type="SUPFAM" id="SSF56219">
    <property type="entry name" value="DNase I-like"/>
    <property type="match status" value="1"/>
</dbReference>